<keyword evidence="5" id="KW-0539">Nucleus</keyword>
<dbReference type="GO" id="GO:0005685">
    <property type="term" value="C:U1 snRNP"/>
    <property type="evidence" value="ECO:0007669"/>
    <property type="project" value="TreeGrafter"/>
</dbReference>
<dbReference type="InterPro" id="IPR059164">
    <property type="entry name" value="HAT_PRP39_C"/>
</dbReference>
<dbReference type="SUPFAM" id="SSF48452">
    <property type="entry name" value="TPR-like"/>
    <property type="match status" value="2"/>
</dbReference>
<gene>
    <name evidence="8" type="ORF">AXG93_1112s1170</name>
</gene>
<dbReference type="PANTHER" id="PTHR17204:SF5">
    <property type="entry name" value="PRE-MRNA-PROCESSING FACTOR 39"/>
    <property type="match status" value="1"/>
</dbReference>
<dbReference type="GO" id="GO:0071004">
    <property type="term" value="C:U2-type prespliceosome"/>
    <property type="evidence" value="ECO:0007669"/>
    <property type="project" value="TreeGrafter"/>
</dbReference>
<feature type="compositionally biased region" description="Basic and acidic residues" evidence="7">
    <location>
        <begin position="699"/>
        <end position="708"/>
    </location>
</feature>
<dbReference type="SMART" id="SM00386">
    <property type="entry name" value="HAT"/>
    <property type="match status" value="7"/>
</dbReference>
<dbReference type="InterPro" id="IPR011990">
    <property type="entry name" value="TPR-like_helical_dom_sf"/>
</dbReference>
<feature type="region of interest" description="Disordered" evidence="7">
    <location>
        <begin position="140"/>
        <end position="171"/>
    </location>
</feature>
<dbReference type="GO" id="GO:0030627">
    <property type="term" value="F:pre-mRNA 5'-splice site binding"/>
    <property type="evidence" value="ECO:0007669"/>
    <property type="project" value="TreeGrafter"/>
</dbReference>
<evidence type="ECO:0000256" key="5">
    <source>
        <dbReference type="ARBA" id="ARBA00023242"/>
    </source>
</evidence>
<feature type="compositionally biased region" description="Gly residues" evidence="7">
    <location>
        <begin position="789"/>
        <end position="798"/>
    </location>
</feature>
<dbReference type="GO" id="GO:0000243">
    <property type="term" value="C:commitment complex"/>
    <property type="evidence" value="ECO:0007669"/>
    <property type="project" value="TreeGrafter"/>
</dbReference>
<evidence type="ECO:0000256" key="2">
    <source>
        <dbReference type="ARBA" id="ARBA00022664"/>
    </source>
</evidence>
<feature type="compositionally biased region" description="Low complexity" evidence="7">
    <location>
        <begin position="820"/>
        <end position="832"/>
    </location>
</feature>
<feature type="region of interest" description="Disordered" evidence="7">
    <location>
        <begin position="1"/>
        <end position="37"/>
    </location>
</feature>
<dbReference type="InterPro" id="IPR003107">
    <property type="entry name" value="HAT"/>
</dbReference>
<feature type="compositionally biased region" description="Basic and acidic residues" evidence="7">
    <location>
        <begin position="382"/>
        <end position="391"/>
    </location>
</feature>
<dbReference type="GO" id="GO:0000395">
    <property type="term" value="P:mRNA 5'-splice site recognition"/>
    <property type="evidence" value="ECO:0007669"/>
    <property type="project" value="TreeGrafter"/>
</dbReference>
<evidence type="ECO:0000256" key="1">
    <source>
        <dbReference type="ARBA" id="ARBA00004123"/>
    </source>
</evidence>
<keyword evidence="9" id="KW-1185">Reference proteome</keyword>
<protein>
    <submittedName>
        <fullName evidence="8">Uncharacterized protein</fullName>
    </submittedName>
</protein>
<dbReference type="EMBL" id="LVLJ01001367">
    <property type="protein sequence ID" value="OAE30100.1"/>
    <property type="molecule type" value="Genomic_DNA"/>
</dbReference>
<feature type="compositionally biased region" description="Pro residues" evidence="7">
    <location>
        <begin position="840"/>
        <end position="853"/>
    </location>
</feature>
<evidence type="ECO:0000256" key="4">
    <source>
        <dbReference type="ARBA" id="ARBA00023187"/>
    </source>
</evidence>
<evidence type="ECO:0000313" key="8">
    <source>
        <dbReference type="EMBL" id="OAE30100.1"/>
    </source>
</evidence>
<proteinExistence type="inferred from homology"/>
<evidence type="ECO:0000313" key="9">
    <source>
        <dbReference type="Proteomes" id="UP000077202"/>
    </source>
</evidence>
<evidence type="ECO:0000256" key="7">
    <source>
        <dbReference type="SAM" id="MobiDB-lite"/>
    </source>
</evidence>
<organism evidence="8 9">
    <name type="scientific">Marchantia polymorpha subsp. ruderalis</name>
    <dbReference type="NCBI Taxonomy" id="1480154"/>
    <lineage>
        <taxon>Eukaryota</taxon>
        <taxon>Viridiplantae</taxon>
        <taxon>Streptophyta</taxon>
        <taxon>Embryophyta</taxon>
        <taxon>Marchantiophyta</taxon>
        <taxon>Marchantiopsida</taxon>
        <taxon>Marchantiidae</taxon>
        <taxon>Marchantiales</taxon>
        <taxon>Marchantiaceae</taxon>
        <taxon>Marchantia</taxon>
    </lineage>
</organism>
<comment type="caution">
    <text evidence="8">The sequence shown here is derived from an EMBL/GenBank/DDBJ whole genome shotgun (WGS) entry which is preliminary data.</text>
</comment>
<evidence type="ECO:0000256" key="3">
    <source>
        <dbReference type="ARBA" id="ARBA00022737"/>
    </source>
</evidence>
<evidence type="ECO:0000256" key="6">
    <source>
        <dbReference type="ARBA" id="ARBA00038019"/>
    </source>
</evidence>
<comment type="similarity">
    <text evidence="6">Belongs to the PRP39 family.</text>
</comment>
<dbReference type="FunFam" id="1.25.40.10:FF:000159">
    <property type="entry name" value="Tetratricopeptide repeat (TPR)-like superfamily protein"/>
    <property type="match status" value="1"/>
</dbReference>
<keyword evidence="4" id="KW-0508">mRNA splicing</keyword>
<feature type="compositionally biased region" description="Low complexity" evidence="7">
    <location>
        <begin position="854"/>
        <end position="865"/>
    </location>
</feature>
<name>A0A176WAF6_MARPO</name>
<dbReference type="AlphaFoldDB" id="A0A176WAF6"/>
<comment type="subcellular location">
    <subcellularLocation>
        <location evidence="1">Nucleus</location>
    </subcellularLocation>
</comment>
<dbReference type="Proteomes" id="UP000077202">
    <property type="component" value="Unassembled WGS sequence"/>
</dbReference>
<feature type="region of interest" description="Disordered" evidence="7">
    <location>
        <begin position="368"/>
        <end position="391"/>
    </location>
</feature>
<feature type="compositionally biased region" description="Pro residues" evidence="7">
    <location>
        <begin position="763"/>
        <end position="773"/>
    </location>
</feature>
<accession>A0A176WAF6</accession>
<dbReference type="Pfam" id="PF23240">
    <property type="entry name" value="HAT_PRP39_N"/>
    <property type="match status" value="1"/>
</dbReference>
<reference evidence="8" key="1">
    <citation type="submission" date="2016-03" db="EMBL/GenBank/DDBJ databases">
        <title>Mechanisms controlling the formation of the plant cell surface in tip-growing cells are functionally conserved among land plants.</title>
        <authorList>
            <person name="Honkanen S."/>
            <person name="Jones V.A."/>
            <person name="Morieri G."/>
            <person name="Champion C."/>
            <person name="Hetherington A.J."/>
            <person name="Kelly S."/>
            <person name="Saint-Marcoux D."/>
            <person name="Proust H."/>
            <person name="Prescott H."/>
            <person name="Dolan L."/>
        </authorList>
    </citation>
    <scope>NUCLEOTIDE SEQUENCE [LARGE SCALE GENOMIC DNA]</scope>
    <source>
        <tissue evidence="8">Whole gametophyte</tissue>
    </source>
</reference>
<dbReference type="Pfam" id="PF23241">
    <property type="entry name" value="HAT_PRP39_C"/>
    <property type="match status" value="1"/>
</dbReference>
<feature type="compositionally biased region" description="Basic and acidic residues" evidence="7">
    <location>
        <begin position="1"/>
        <end position="29"/>
    </location>
</feature>
<keyword evidence="2" id="KW-0507">mRNA processing</keyword>
<keyword evidence="3" id="KW-0677">Repeat</keyword>
<dbReference type="FunFam" id="1.25.40.10:FF:000064">
    <property type="entry name" value="Putative pre-mrna-processing factor 39"/>
    <property type="match status" value="1"/>
</dbReference>
<feature type="region of interest" description="Disordered" evidence="7">
    <location>
        <begin position="688"/>
        <end position="865"/>
    </location>
</feature>
<dbReference type="Gene3D" id="1.25.40.10">
    <property type="entry name" value="Tetratricopeptide repeat domain"/>
    <property type="match status" value="2"/>
</dbReference>
<dbReference type="PANTHER" id="PTHR17204">
    <property type="entry name" value="PRE-MRNA PROCESSING PROTEIN PRP39-RELATED"/>
    <property type="match status" value="1"/>
</dbReference>
<sequence length="865" mass="97156">MIGLGGEERSGGTSQTREREKRGIVDRGGKPAKKLADGTANHVRFRCGREQEVEEEAVAWMRCSRPRAVSHQQQQEVSTSSEWGVLRRKTCPRFPSVEFEGPLFLILSSMGDQEFAEQHVEMAVADEPMEDAAMVDIAKKGSPEHGGEANGSAEPVEISPEELPAPEEPAPTTEEDRLWAVVKANSLDFNAWTLLIQETEKLENILKIRKVYDSFLGEFPLCYGYWKKYADHEARLGTPEKIVEVYERAVRAVTYSVDIWMHYCSYAMEKIEDPEEIRRLFERGITYVGTDYLSHLLWDKYIDFEYTQQEWSRLAQLYTRIVQISLHQLDRYYNSFKQIASSRPISELRSADEAAEAAIAASSTVETAAAEDGVEAPPGDTEAPKLEKSTETEDLEKFIGVREALYKKAKDWDAKIRDFETAIRRPYFHVKPLDDMQLGNWHRYLEFIEKEGDTEKVVKLYERCLIACANYPEYWIRYVQRMEEEGNMEAAADALTRSTEIFVKRRPEIHLFAARFKEFQGDIKGARAEYELLSSDLAPGLLEAVIKHANFEHRQGNPEAATSLFVSAIEAEKAKEESRALPLLYIQYARFLDQIIGRTDQAREVYMEAVSHLPTSKVLWEAVIHFESIHAGEKRVPRLDSLVEQATAPFRPDGSQGLSAADREELSSIYLELVDLFGDVATVKKAEQRHKTLFPPRKSSSESKKRPSPESGSVAERAKVHKPYAGAHTVASPAPAPPAYANGQVQWGGGYGPQGYAQQPQGWQPPPQAPPVQPQQWNPGYGGQQDVQGGYGGYGGYAAYGPPQQQPPPQQPAGYGGYQGYPPQEFPQQPGYAQSAPTYRSPPPPAPPQPLPPTAQQAGYYAGYY</sequence>